<dbReference type="InterPro" id="IPR008571">
    <property type="entry name" value="HerA-like"/>
</dbReference>
<evidence type="ECO:0008006" key="4">
    <source>
        <dbReference type="Google" id="ProtNLM"/>
    </source>
</evidence>
<dbReference type="PANTHER" id="PTHR42957">
    <property type="entry name" value="HELICASE MJ1565-RELATED"/>
    <property type="match status" value="1"/>
</dbReference>
<dbReference type="SUPFAM" id="SSF52540">
    <property type="entry name" value="P-loop containing nucleoside triphosphate hydrolases"/>
    <property type="match status" value="1"/>
</dbReference>
<organism evidence="2 3">
    <name type="scientific">Prevotella intermedia ZT</name>
    <dbReference type="NCBI Taxonomy" id="1347790"/>
    <lineage>
        <taxon>Bacteria</taxon>
        <taxon>Pseudomonadati</taxon>
        <taxon>Bacteroidota</taxon>
        <taxon>Bacteroidia</taxon>
        <taxon>Bacteroidales</taxon>
        <taxon>Prevotellaceae</taxon>
        <taxon>Prevotella</taxon>
    </lineage>
</organism>
<dbReference type="InterPro" id="IPR027417">
    <property type="entry name" value="P-loop_NTPase"/>
</dbReference>
<dbReference type="EMBL" id="ATMK01000008">
    <property type="protein sequence ID" value="KJJ87301.1"/>
    <property type="molecule type" value="Genomic_DNA"/>
</dbReference>
<proteinExistence type="predicted"/>
<dbReference type="NCBIfam" id="NF047742">
    <property type="entry name" value="antiphage_MADS8"/>
    <property type="match status" value="1"/>
</dbReference>
<accession>A0AAP0YXI4</accession>
<comment type="caution">
    <text evidence="2">The sequence shown here is derived from an EMBL/GenBank/DDBJ whole genome shotgun (WGS) entry which is preliminary data.</text>
</comment>
<protein>
    <recommendedName>
        <fullName evidence="4">ATP-binding protein</fullName>
    </recommendedName>
</protein>
<name>A0AAP0YXI4_PREIN</name>
<dbReference type="RefSeq" id="WP_045167343.1">
    <property type="nucleotide sequence ID" value="NZ_ATMK01000008.1"/>
</dbReference>
<evidence type="ECO:0000256" key="1">
    <source>
        <dbReference type="SAM" id="MobiDB-lite"/>
    </source>
</evidence>
<feature type="compositionally biased region" description="Basic and acidic residues" evidence="1">
    <location>
        <begin position="1391"/>
        <end position="1402"/>
    </location>
</feature>
<dbReference type="Proteomes" id="UP000032541">
    <property type="component" value="Unassembled WGS sequence"/>
</dbReference>
<evidence type="ECO:0000313" key="2">
    <source>
        <dbReference type="EMBL" id="KJJ87301.1"/>
    </source>
</evidence>
<sequence>MENIITLYYERFIQHVVEAYSPKLKSAKPGHCMKITGLAMKELRVLLPLLRPLNSGMEVYILSETDKGEEFIHATKLIELRNNPDKSVLILVPSNSRTSAEDSYGDATFQNLSVAELQDSFLWKLIHELPEKKEYLWKQMTDLFEEIKPSRTTVINYLLYLETKQYADEAWGNGLYLFGMLPDKDLIKNEGSIRRRFMLNLEKVSSVMADFSLTAADRIVSLPLVRNTVQKNLMVFFTTTDNIEDAVSLFENIHDNHPEFNYAVLPWIDKDNESKPVKVMVDIVPGKDPQKELVRDADTGSLLLAIPQDKKGKVSFTITTDPSPKDNPDIFSFEIALVNIDDFSEVGVVKKAKVGTNKRASRKLSLNIASGMFEEGEYMLRVRALDENGIVLDTLKEFKEERVQSSWLDAKEQNPNLQMEQYRLEQHVAYCNESENFTITTEEYSGEGEVDKRGKVNSLTQAIIHYRSTHLSKEEDLELPDGDTDRSMWIEGTLNNTYQFDFGAAYAYQIQLPKKLIQLETTFLKNDDEFGHVEALLSGNPTDAKLLDPTDTARQYPLFVAAKVLNIPDELTALRQDLFSIIRESAENESGLTCTTDFTTNIGLIKGYLAEYDSWLRNLQETELSEEQIVCLQNLDTVLLTVEMPDGSNVKVKLITPLHPLRLAWMINLYELYQDWEEKTLEYPKYRKAWYRKLDKLFMGLLPMEIAPLVLSESSLQEAYQYIGEITFDWGAYAQPSYGREDAFASGYRQLKSYTAMLLNVAREKQIDSDVSKELVVRHLFNYGLSHPYTDKLVINLFNAGDAAVFAQALIELEKIGLGLDLTYEIRLFSDDNMLQSGEAFKELLDPEGYGKTAAEAEVFSQASANRLFPKLRFSLNKVSDFIDDHDKYQAHLSFLVNPFAVHTELVRPDELSRSFYLNGTICRDVVNAAKEGKSFVWNRYYSNKILPNPVSESANMEVSLFARLQEATGKLLSSTLEESVPATTLRLKENDMMLLSFVHDSSDWVITFDKNMGPEFYDLPCLGENDIPYLLDYVPGEDATGVSSYLTTKPTSEIGALMIPLFHEYGINLERYENFKQILEDVRSVSSSLIMQVNATSRKGFEVIGTTLCKRFLEKKGITKESFLIPIDLHKELFADLENENKERADNLVVKIDSAKKEILFTVVEIKCRNAHYNAEELHAKMVNQIENTIFALRSHFEIAVDGYDRLDRELKVLELKSFLEFYIRRAMRYGQLDPEFAHEYLVFMSKLADGYTIRFKQLGVVFDFTQMGRQKKHFYGDALIYSMGEPVIDEILNTEGTLNTQVLEAMDKEIVNFFEPTLTSRKDPDGEIVAPVQPLVPSDEPEQDSDYEVIIPKKSTIKTGAENPISDVQDEPITPSVDQPSVSFEPQEEPEHIDVDETTHTTESVTNPSQEVQTPSESEPVSEPEPIDPNYEKPSCDVIIGKNGDSPQFGIIGKMNSNGRVIGLDLNECNTISLFGVQGAGKSYTIGSITEMVLRQFSKVNLLLAPMASVIFHYSDSMDYAPEFTSMVYPNDEAGQLAKLKAEYGAEPGSIKDVILLASESQVEARKEEYPDIEVHPIGFDSSELAVRDWMFLLGAMGNDSTYIKELKQIMKSCRNNMSLQNIRDGVVDNGHMSSSQRSMAEQKLDFAEEYITDGNKLQQYLKPGRLIIVDLRDEFIEKDEALGLFVVMLNIFSSVMKVDGRAFNKFIVFDEAHKYMNNKELVGSITTAIREMRHKGVSIMIASQDPMSLPTEIIELSSIVVMHRFSSPAWVKHVQKAITPLQTLTATEMAVLGSGEAYLWANKSSDKTITQRPIKISIRPRVTKHGGDTIQAIK</sequence>
<dbReference type="Gene3D" id="3.40.50.300">
    <property type="entry name" value="P-loop containing nucleotide triphosphate hydrolases"/>
    <property type="match status" value="1"/>
</dbReference>
<gene>
    <name evidence="2" type="ORF">M573_108074</name>
</gene>
<dbReference type="PANTHER" id="PTHR42957:SF2">
    <property type="entry name" value="HELICASE HERA CENTRAL DOMAIN-CONTAINING PROTEIN"/>
    <property type="match status" value="1"/>
</dbReference>
<feature type="region of interest" description="Disordered" evidence="1">
    <location>
        <begin position="1324"/>
        <end position="1434"/>
    </location>
</feature>
<evidence type="ECO:0000313" key="3">
    <source>
        <dbReference type="Proteomes" id="UP000032541"/>
    </source>
</evidence>
<feature type="compositionally biased region" description="Polar residues" evidence="1">
    <location>
        <begin position="1403"/>
        <end position="1416"/>
    </location>
</feature>
<reference evidence="2 3" key="1">
    <citation type="journal article" date="2015" name="BMC Genomics">
        <title>Comparative genome analysis of Prevotella intermedia strain isolated from infected root canal reveals features related to pathogenicity and adaptation.</title>
        <authorList>
            <person name="Ruan Y."/>
            <person name="Shen L."/>
            <person name="Zou Y."/>
            <person name="Qi Z."/>
            <person name="Yin J."/>
            <person name="Jiang J."/>
            <person name="Guo L."/>
            <person name="He L."/>
            <person name="Chen Z."/>
            <person name="Tang Z."/>
            <person name="Qin S."/>
        </authorList>
    </citation>
    <scope>NUCLEOTIDE SEQUENCE [LARGE SCALE GENOMIC DNA]</scope>
    <source>
        <strain evidence="2 3">ZT</strain>
    </source>
</reference>